<dbReference type="AlphaFoldDB" id="A0A841T7V8"/>
<feature type="transmembrane region" description="Helical" evidence="1">
    <location>
        <begin position="201"/>
        <end position="220"/>
    </location>
</feature>
<evidence type="ECO:0000313" key="2">
    <source>
        <dbReference type="EMBL" id="MBB6676065.1"/>
    </source>
</evidence>
<gene>
    <name evidence="2" type="ORF">H4Q31_01850</name>
</gene>
<keyword evidence="3" id="KW-1185">Reference proteome</keyword>
<dbReference type="Proteomes" id="UP000574133">
    <property type="component" value="Unassembled WGS sequence"/>
</dbReference>
<dbReference type="Pfam" id="PF12730">
    <property type="entry name" value="ABC2_membrane_4"/>
    <property type="match status" value="1"/>
</dbReference>
<keyword evidence="1" id="KW-0472">Membrane</keyword>
<protein>
    <submittedName>
        <fullName evidence="2">ABC transporter permease</fullName>
    </submittedName>
</protein>
<organism evidence="2 3">
    <name type="scientific">Cohnella lubricantis</name>
    <dbReference type="NCBI Taxonomy" id="2163172"/>
    <lineage>
        <taxon>Bacteria</taxon>
        <taxon>Bacillati</taxon>
        <taxon>Bacillota</taxon>
        <taxon>Bacilli</taxon>
        <taxon>Bacillales</taxon>
        <taxon>Paenibacillaceae</taxon>
        <taxon>Cohnella</taxon>
    </lineage>
</organism>
<evidence type="ECO:0000313" key="3">
    <source>
        <dbReference type="Proteomes" id="UP000574133"/>
    </source>
</evidence>
<proteinExistence type="predicted"/>
<feature type="transmembrane region" description="Helical" evidence="1">
    <location>
        <begin position="57"/>
        <end position="79"/>
    </location>
</feature>
<feature type="transmembrane region" description="Helical" evidence="1">
    <location>
        <begin position="21"/>
        <end position="37"/>
    </location>
</feature>
<keyword evidence="1" id="KW-0812">Transmembrane</keyword>
<keyword evidence="1" id="KW-1133">Transmembrane helix</keyword>
<reference evidence="2 3" key="1">
    <citation type="submission" date="2020-08" db="EMBL/GenBank/DDBJ databases">
        <title>Cohnella phylogeny.</title>
        <authorList>
            <person name="Dunlap C."/>
        </authorList>
    </citation>
    <scope>NUCLEOTIDE SEQUENCE [LARGE SCALE GENOMIC DNA]</scope>
    <source>
        <strain evidence="2 3">DSM 103658</strain>
    </source>
</reference>
<feature type="transmembrane region" description="Helical" evidence="1">
    <location>
        <begin position="170"/>
        <end position="189"/>
    </location>
</feature>
<name>A0A841T7V8_9BACL</name>
<feature type="transmembrane region" description="Helical" evidence="1">
    <location>
        <begin position="232"/>
        <end position="254"/>
    </location>
</feature>
<accession>A0A841T7V8</accession>
<dbReference type="RefSeq" id="WP_185177371.1">
    <property type="nucleotide sequence ID" value="NZ_CBCSEP010000012.1"/>
</dbReference>
<feature type="transmembrane region" description="Helical" evidence="1">
    <location>
        <begin position="109"/>
        <end position="134"/>
    </location>
</feature>
<comment type="caution">
    <text evidence="2">The sequence shown here is derived from an EMBL/GenBank/DDBJ whole genome shotgun (WGS) entry which is preliminary data.</text>
</comment>
<sequence>MIRLNGLYRLLNHEFSRWLRFIALLCAAAIIVPLLLLHSASSDSGELTAHPRYEDLYAASGCPILFLLLLTLLCAYFLITIYRGYWSGKSIYTYLTLPVRRESLYFSKLFVFIACLLLLLAAQLISIHLGYAIFEHQARSVYEGKLVMHNGLFLAFVRSDFFRLLLPFSFSRALSSFSILAVIAAGFYYGALCERCRRYEGFAAIAAAGYLLYRAVAYRLNEVNHYTSPTGLYASSLLMLALSGLFVWHSLWLIRRGAVA</sequence>
<dbReference type="EMBL" id="JACJVN010000009">
    <property type="protein sequence ID" value="MBB6676065.1"/>
    <property type="molecule type" value="Genomic_DNA"/>
</dbReference>
<evidence type="ECO:0000256" key="1">
    <source>
        <dbReference type="SAM" id="Phobius"/>
    </source>
</evidence>